<feature type="region of interest" description="Disordered" evidence="5">
    <location>
        <begin position="686"/>
        <end position="715"/>
    </location>
</feature>
<evidence type="ECO:0000313" key="6">
    <source>
        <dbReference type="EMBL" id="EIM80255.1"/>
    </source>
</evidence>
<dbReference type="Pfam" id="PF18806">
    <property type="entry name" value="Importin_rep_3"/>
    <property type="match status" value="1"/>
</dbReference>
<dbReference type="GO" id="GO:0005634">
    <property type="term" value="C:nucleus"/>
    <property type="evidence" value="ECO:0007669"/>
    <property type="project" value="UniProtKB-SubCell"/>
</dbReference>
<gene>
    <name evidence="6" type="ORF">STEHIDRAFT_126208</name>
</gene>
<evidence type="ECO:0000313" key="7">
    <source>
        <dbReference type="Proteomes" id="UP000053927"/>
    </source>
</evidence>
<feature type="region of interest" description="Disordered" evidence="5">
    <location>
        <begin position="405"/>
        <end position="427"/>
    </location>
</feature>
<dbReference type="OrthoDB" id="2016913at2759"/>
<dbReference type="Proteomes" id="UP000053927">
    <property type="component" value="Unassembled WGS sequence"/>
</dbReference>
<dbReference type="SUPFAM" id="SSF48371">
    <property type="entry name" value="ARM repeat"/>
    <property type="match status" value="1"/>
</dbReference>
<dbReference type="RefSeq" id="XP_007310849.1">
    <property type="nucleotide sequence ID" value="XM_007310787.1"/>
</dbReference>
<comment type="similarity">
    <text evidence="2">Belongs to the importin beta family.</text>
</comment>
<dbReference type="InterPro" id="IPR011989">
    <property type="entry name" value="ARM-like"/>
</dbReference>
<keyword evidence="4" id="KW-0539">Nucleus</keyword>
<feature type="compositionally biased region" description="Low complexity" evidence="5">
    <location>
        <begin position="405"/>
        <end position="416"/>
    </location>
</feature>
<dbReference type="InterPro" id="IPR040709">
    <property type="entry name" value="Importin_rep_1"/>
</dbReference>
<sequence length="1192" mass="129535">MSSSLLPVLSPSDIQQAANLIQQLYIPSPTHPLSPDDQRRLNNELFELQKRWEAWGLVVPFLMESEDGNVQFFGAHTAQVKIARDWDSFPKDRTLELKELLLDLTGKCIVSGRSKVILRKLFVAITSLALKLVPSSSPSSSSAWPDWVLSSVTSLSGRGAPPEHILDFLEIVAQEMSGAEMLVGHRAKIQQTLQDAVPLVTQAIGSTLQLAISDFQTRQSQSRGFEQDMDLGTGTRNVGVERQFQAAMRCFEAWVVILPASDLTPLLPPLFTLLHPPSPPHFIPSTEALLSVLSSSIFADGAAPRTLTEPLLVWMERWGPKIVERMQRMLASGSEGQREGEAESGMEEDEEEVGEVASALCRLLVGLGDQSTEYLAENIVERRVVEPAFDPLAISISPSLSLPTLTPNLPSTSSSKSPPPTTPQKSKATLVQTFLHLLLSFTATPGYYGIDEEESESTLGFWYLFQEALWSVEVPVPSSEEELLKREFGKSSGGFGSGYGYQGEGGEGRGGGTEEEEREREMLGVSRAVYARLVGVLREKVRWPRGGAGWAKDQVDRFQVYRRDVGDTLINAYYILRKDMVAYYVNDIVERLSKPPEIGMWEEIEASLHCLMSIEEAVPKDEREPSLERLFGPEVLGRLPTSGHTRLRRTTLGLIGSYAQWFTVLPPSSPLLMTVISYVVSALSSPPPQPSSPTASTSASTPISSRTTITNPTTTTNRTTALSLLSHQAYNPLSLQAANALRDLCDANRTALAPHIAAFGELHAQLAGGVGTGLPETERAKVLQSIASVVQALPPEEGVGSVEAIVSPVVAKLFEALRSSSQLPEESRLLAISQLQALTGVSKGLTRTTDIIALEDDSAVAAESHRMQSARDDPRMVKVREGMVEAIRAVVDLWCEDAAMSDAISDLFKSITALPSDATLISLPPAPLLELVCRAAQRHLTAVWLSLANMLIVQLDAPPPFSISSRAQALKVQPSAEVLGMVRDVVRLLVEVTVGMFGLGQIGGMEDNPDIVQAFFGCMEKAAHHFVAAFYQLPGEVFDALVRCAITSLALQERYSLVAASGFLTTLINRTHASDTLGDARSILVQTHGPSIMRAILAGFAGVAPRSATQNLIELLGTLVTKYPAESRVWMGEVLFANDFVQSRAGPDAKEKFVKAVFSSRSVKRTREAAQQFSLVARGLEGSSFGYATVTM</sequence>
<comment type="subcellular location">
    <subcellularLocation>
        <location evidence="1">Nucleus</location>
    </subcellularLocation>
</comment>
<evidence type="ECO:0000256" key="1">
    <source>
        <dbReference type="ARBA" id="ARBA00004123"/>
    </source>
</evidence>
<dbReference type="GO" id="GO:0005737">
    <property type="term" value="C:cytoplasm"/>
    <property type="evidence" value="ECO:0007669"/>
    <property type="project" value="TreeGrafter"/>
</dbReference>
<dbReference type="KEGG" id="shs:STEHIDRAFT_126208"/>
<feature type="region of interest" description="Disordered" evidence="5">
    <location>
        <begin position="331"/>
        <end position="353"/>
    </location>
</feature>
<evidence type="ECO:0000256" key="2">
    <source>
        <dbReference type="ARBA" id="ARBA00007991"/>
    </source>
</evidence>
<evidence type="ECO:0000256" key="4">
    <source>
        <dbReference type="ARBA" id="ARBA00023242"/>
    </source>
</evidence>
<dbReference type="eggNOG" id="KOG2022">
    <property type="taxonomic scope" value="Eukaryota"/>
</dbReference>
<keyword evidence="7" id="KW-1185">Reference proteome</keyword>
<feature type="compositionally biased region" description="Low complexity" evidence="5">
    <location>
        <begin position="692"/>
        <end position="715"/>
    </location>
</feature>
<dbReference type="Gene3D" id="1.25.10.10">
    <property type="entry name" value="Leucine-rich Repeat Variant"/>
    <property type="match status" value="3"/>
</dbReference>
<proteinExistence type="inferred from homology"/>
<dbReference type="OMA" id="LMCITTI"/>
<reference evidence="7" key="1">
    <citation type="journal article" date="2012" name="Science">
        <title>The Paleozoic origin of enzymatic lignin decomposition reconstructed from 31 fungal genomes.</title>
        <authorList>
            <person name="Floudas D."/>
            <person name="Binder M."/>
            <person name="Riley R."/>
            <person name="Barry K."/>
            <person name="Blanchette R.A."/>
            <person name="Henrissat B."/>
            <person name="Martinez A.T."/>
            <person name="Otillar R."/>
            <person name="Spatafora J.W."/>
            <person name="Yadav J.S."/>
            <person name="Aerts A."/>
            <person name="Benoit I."/>
            <person name="Boyd A."/>
            <person name="Carlson A."/>
            <person name="Copeland A."/>
            <person name="Coutinho P.M."/>
            <person name="de Vries R.P."/>
            <person name="Ferreira P."/>
            <person name="Findley K."/>
            <person name="Foster B."/>
            <person name="Gaskell J."/>
            <person name="Glotzer D."/>
            <person name="Gorecki P."/>
            <person name="Heitman J."/>
            <person name="Hesse C."/>
            <person name="Hori C."/>
            <person name="Igarashi K."/>
            <person name="Jurgens J.A."/>
            <person name="Kallen N."/>
            <person name="Kersten P."/>
            <person name="Kohler A."/>
            <person name="Kuees U."/>
            <person name="Kumar T.K.A."/>
            <person name="Kuo A."/>
            <person name="LaButti K."/>
            <person name="Larrondo L.F."/>
            <person name="Lindquist E."/>
            <person name="Ling A."/>
            <person name="Lombard V."/>
            <person name="Lucas S."/>
            <person name="Lundell T."/>
            <person name="Martin R."/>
            <person name="McLaughlin D.J."/>
            <person name="Morgenstern I."/>
            <person name="Morin E."/>
            <person name="Murat C."/>
            <person name="Nagy L.G."/>
            <person name="Nolan M."/>
            <person name="Ohm R.A."/>
            <person name="Patyshakuliyeva A."/>
            <person name="Rokas A."/>
            <person name="Ruiz-Duenas F.J."/>
            <person name="Sabat G."/>
            <person name="Salamov A."/>
            <person name="Samejima M."/>
            <person name="Schmutz J."/>
            <person name="Slot J.C."/>
            <person name="St John F."/>
            <person name="Stenlid J."/>
            <person name="Sun H."/>
            <person name="Sun S."/>
            <person name="Syed K."/>
            <person name="Tsang A."/>
            <person name="Wiebenga A."/>
            <person name="Young D."/>
            <person name="Pisabarro A."/>
            <person name="Eastwood D.C."/>
            <person name="Martin F."/>
            <person name="Cullen D."/>
            <person name="Grigoriev I.V."/>
            <person name="Hibbett D.S."/>
        </authorList>
    </citation>
    <scope>NUCLEOTIDE SEQUENCE [LARGE SCALE GENOMIC DNA]</scope>
    <source>
        <strain evidence="7">FP-91666</strain>
    </source>
</reference>
<evidence type="ECO:0000256" key="3">
    <source>
        <dbReference type="ARBA" id="ARBA00022448"/>
    </source>
</evidence>
<dbReference type="PANTHER" id="PTHR12363">
    <property type="entry name" value="TRANSPORTIN 3 AND IMPORTIN 13"/>
    <property type="match status" value="1"/>
</dbReference>
<evidence type="ECO:0008006" key="8">
    <source>
        <dbReference type="Google" id="ProtNLM"/>
    </source>
</evidence>
<dbReference type="InterPro" id="IPR016024">
    <property type="entry name" value="ARM-type_fold"/>
</dbReference>
<evidence type="ECO:0000256" key="5">
    <source>
        <dbReference type="SAM" id="MobiDB-lite"/>
    </source>
</evidence>
<dbReference type="AlphaFoldDB" id="R7RZA6"/>
<keyword evidence="3" id="KW-0813">Transport</keyword>
<accession>R7RZA6</accession>
<dbReference type="GO" id="GO:0006606">
    <property type="term" value="P:protein import into nucleus"/>
    <property type="evidence" value="ECO:0007669"/>
    <property type="project" value="TreeGrafter"/>
</dbReference>
<dbReference type="GeneID" id="18797724"/>
<protein>
    <recommendedName>
        <fullName evidence="8">Importin-13</fullName>
    </recommendedName>
</protein>
<dbReference type="Pfam" id="PF18773">
    <property type="entry name" value="Importin_rep"/>
    <property type="match status" value="1"/>
</dbReference>
<feature type="compositionally biased region" description="Acidic residues" evidence="5">
    <location>
        <begin position="342"/>
        <end position="353"/>
    </location>
</feature>
<name>R7RZA6_STEHR</name>
<dbReference type="PANTHER" id="PTHR12363:SF33">
    <property type="entry name" value="IMPORTIN-13"/>
    <property type="match status" value="1"/>
</dbReference>
<dbReference type="InterPro" id="IPR051345">
    <property type="entry name" value="Importin_beta-like_NTR"/>
</dbReference>
<dbReference type="InterPro" id="IPR040520">
    <property type="entry name" value="Importin_rep_3"/>
</dbReference>
<dbReference type="EMBL" id="JH687399">
    <property type="protein sequence ID" value="EIM80255.1"/>
    <property type="molecule type" value="Genomic_DNA"/>
</dbReference>
<organism evidence="6 7">
    <name type="scientific">Stereum hirsutum (strain FP-91666)</name>
    <name type="common">White-rot fungus</name>
    <dbReference type="NCBI Taxonomy" id="721885"/>
    <lineage>
        <taxon>Eukaryota</taxon>
        <taxon>Fungi</taxon>
        <taxon>Dikarya</taxon>
        <taxon>Basidiomycota</taxon>
        <taxon>Agaricomycotina</taxon>
        <taxon>Agaricomycetes</taxon>
        <taxon>Russulales</taxon>
        <taxon>Stereaceae</taxon>
        <taxon>Stereum</taxon>
    </lineage>
</organism>